<dbReference type="InterPro" id="IPR051479">
    <property type="entry name" value="PorB-like"/>
</dbReference>
<organism evidence="2 3">
    <name type="scientific">Candidatus Magnetoglobus multicellularis str. Araruama</name>
    <dbReference type="NCBI Taxonomy" id="890399"/>
    <lineage>
        <taxon>Bacteria</taxon>
        <taxon>Pseudomonadati</taxon>
        <taxon>Thermodesulfobacteriota</taxon>
        <taxon>Desulfobacteria</taxon>
        <taxon>Desulfobacterales</taxon>
        <taxon>Desulfobacteraceae</taxon>
        <taxon>Candidatus Magnetoglobus</taxon>
    </lineage>
</organism>
<comment type="caution">
    <text evidence="2">The sequence shown here is derived from an EMBL/GenBank/DDBJ whole genome shotgun (WGS) entry which is preliminary data.</text>
</comment>
<evidence type="ECO:0000313" key="2">
    <source>
        <dbReference type="EMBL" id="ETR72750.1"/>
    </source>
</evidence>
<sequence length="108" mass="12562">MMRKFKKARDIQGTRFIHAYASCPTGWRVPSDQTVAIARLAVQTNLFPLYEVENGTQYILNYRGNRSVSDYLAVQGRFKHLKETDIASIQEMVNHDWQLLNANIERVF</sequence>
<dbReference type="EMBL" id="ATBP01000116">
    <property type="protein sequence ID" value="ETR72750.1"/>
    <property type="molecule type" value="Genomic_DNA"/>
</dbReference>
<evidence type="ECO:0000313" key="3">
    <source>
        <dbReference type="Proteomes" id="UP000189670"/>
    </source>
</evidence>
<gene>
    <name evidence="2" type="ORF">OMM_07343</name>
</gene>
<dbReference type="Proteomes" id="UP000189670">
    <property type="component" value="Unassembled WGS sequence"/>
</dbReference>
<dbReference type="PANTHER" id="PTHR42897">
    <property type="entry name" value="PYRUVATE SYNTHASE SUBUNIT PORB"/>
    <property type="match status" value="1"/>
</dbReference>
<name>A0A1V1PD66_9BACT</name>
<protein>
    <submittedName>
        <fullName evidence="2">Uncharacterized protein</fullName>
    </submittedName>
</protein>
<dbReference type="SUPFAM" id="SSF52518">
    <property type="entry name" value="Thiamin diphosphate-binding fold (THDP-binding)"/>
    <property type="match status" value="1"/>
</dbReference>
<evidence type="ECO:0000256" key="1">
    <source>
        <dbReference type="ARBA" id="ARBA00023002"/>
    </source>
</evidence>
<dbReference type="Gene3D" id="3.40.50.970">
    <property type="match status" value="1"/>
</dbReference>
<dbReference type="GO" id="GO:0016491">
    <property type="term" value="F:oxidoreductase activity"/>
    <property type="evidence" value="ECO:0007669"/>
    <property type="project" value="UniProtKB-KW"/>
</dbReference>
<reference evidence="3" key="1">
    <citation type="submission" date="2012-11" db="EMBL/GenBank/DDBJ databases">
        <authorList>
            <person name="Lucero-Rivera Y.E."/>
            <person name="Tovar-Ramirez D."/>
        </authorList>
    </citation>
    <scope>NUCLEOTIDE SEQUENCE [LARGE SCALE GENOMIC DNA]</scope>
    <source>
        <strain evidence="3">Araruama</strain>
    </source>
</reference>
<dbReference type="InterPro" id="IPR029061">
    <property type="entry name" value="THDP-binding"/>
</dbReference>
<keyword evidence="1" id="KW-0560">Oxidoreductase</keyword>
<accession>A0A1V1PD66</accession>
<dbReference type="AlphaFoldDB" id="A0A1V1PD66"/>
<dbReference type="PANTHER" id="PTHR42897:SF2">
    <property type="entry name" value="PYRUVATE SYNTHASE SUBUNIT PORB"/>
    <property type="match status" value="1"/>
</dbReference>
<proteinExistence type="predicted"/>